<reference evidence="2" key="1">
    <citation type="submission" date="2020-08" db="EMBL/GenBank/DDBJ databases">
        <title>Genome public.</title>
        <authorList>
            <person name="Liu C."/>
            <person name="Sun Q."/>
        </authorList>
    </citation>
    <scope>NUCLEOTIDE SEQUENCE</scope>
    <source>
        <strain evidence="2">BX7</strain>
    </source>
</reference>
<feature type="transmembrane region" description="Helical" evidence="1">
    <location>
        <begin position="320"/>
        <end position="340"/>
    </location>
</feature>
<feature type="transmembrane region" description="Helical" evidence="1">
    <location>
        <begin position="30"/>
        <end position="50"/>
    </location>
</feature>
<evidence type="ECO:0000256" key="1">
    <source>
        <dbReference type="SAM" id="Phobius"/>
    </source>
</evidence>
<accession>A0A926DE86</accession>
<keyword evidence="3" id="KW-1185">Reference proteome</keyword>
<gene>
    <name evidence="2" type="ORF">H8695_05910</name>
</gene>
<dbReference type="CDD" id="cd21416">
    <property type="entry name" value="HDC_protein"/>
    <property type="match status" value="1"/>
</dbReference>
<feature type="transmembrane region" description="Helical" evidence="1">
    <location>
        <begin position="264"/>
        <end position="283"/>
    </location>
</feature>
<feature type="transmembrane region" description="Helical" evidence="1">
    <location>
        <begin position="369"/>
        <end position="392"/>
    </location>
</feature>
<feature type="transmembrane region" description="Helical" evidence="1">
    <location>
        <begin position="6"/>
        <end position="23"/>
    </location>
</feature>
<evidence type="ECO:0008006" key="4">
    <source>
        <dbReference type="Google" id="ProtNLM"/>
    </source>
</evidence>
<keyword evidence="1" id="KW-0812">Transmembrane</keyword>
<dbReference type="InterPro" id="IPR049576">
    <property type="entry name" value="HDC-like"/>
</dbReference>
<sequence length="393" mass="41322">MTFTPIMAFAFIALTFMVGDYIALKTRGVVSTFITAIVVFILFGSVFKLIPSNIMELSGLTALIPTFGMVLILTNLGSTLDLNELRREWRTILVSLGGVIGIVVLCFTVGQLLFGREQALASIAPISGGIVATMISSDAANAAGRTDIAAFVSAIMAIQIMIGLPIASFCLKKAANNFVKKGLHKTAGTGTGRRIDLRLLPRTPKSLDVPTAHFARLAIVGAVAQVVASLTGVNATICYLLFGALCGAVGIIEKNSLKAAGGDGIMLLATYAYCSMSFVTMTFSQFAEILAPVLGLLIVGAVGVVIFSSLVGLLFKWDPFLSIATGISCMFGYPVTYAVATEVVTGTTFGKDFTPEEESRLTDYLLPKMLIAGVTSVSVVSVILAGIIAPMIF</sequence>
<evidence type="ECO:0000313" key="2">
    <source>
        <dbReference type="EMBL" id="MBC8536227.1"/>
    </source>
</evidence>
<organism evidence="2 3">
    <name type="scientific">Feifania hominis</name>
    <dbReference type="NCBI Taxonomy" id="2763660"/>
    <lineage>
        <taxon>Bacteria</taxon>
        <taxon>Bacillati</taxon>
        <taxon>Bacillota</taxon>
        <taxon>Clostridia</taxon>
        <taxon>Eubacteriales</taxon>
        <taxon>Feifaniaceae</taxon>
        <taxon>Feifania</taxon>
    </lineage>
</organism>
<dbReference type="RefSeq" id="WP_249299985.1">
    <property type="nucleotide sequence ID" value="NZ_JACRSP010000002.1"/>
</dbReference>
<protein>
    <recommendedName>
        <fullName evidence="4">Na+/glutamate symporter</fullName>
    </recommendedName>
</protein>
<dbReference type="AlphaFoldDB" id="A0A926DE86"/>
<feature type="transmembrane region" description="Helical" evidence="1">
    <location>
        <begin position="62"/>
        <end position="80"/>
    </location>
</feature>
<feature type="transmembrane region" description="Helical" evidence="1">
    <location>
        <begin position="148"/>
        <end position="171"/>
    </location>
</feature>
<dbReference type="Proteomes" id="UP000620366">
    <property type="component" value="Unassembled WGS sequence"/>
</dbReference>
<dbReference type="EMBL" id="JACRSP010000002">
    <property type="protein sequence ID" value="MBC8536227.1"/>
    <property type="molecule type" value="Genomic_DNA"/>
</dbReference>
<feature type="transmembrane region" description="Helical" evidence="1">
    <location>
        <begin position="92"/>
        <end position="114"/>
    </location>
</feature>
<keyword evidence="1" id="KW-0472">Membrane</keyword>
<feature type="transmembrane region" description="Helical" evidence="1">
    <location>
        <begin position="233"/>
        <end position="252"/>
    </location>
</feature>
<evidence type="ECO:0000313" key="3">
    <source>
        <dbReference type="Proteomes" id="UP000620366"/>
    </source>
</evidence>
<keyword evidence="1" id="KW-1133">Transmembrane helix</keyword>
<name>A0A926DE86_9FIRM</name>
<feature type="transmembrane region" description="Helical" evidence="1">
    <location>
        <begin position="289"/>
        <end position="313"/>
    </location>
</feature>
<proteinExistence type="predicted"/>
<comment type="caution">
    <text evidence="2">The sequence shown here is derived from an EMBL/GenBank/DDBJ whole genome shotgun (WGS) entry which is preliminary data.</text>
</comment>